<feature type="transmembrane region" description="Helical" evidence="1">
    <location>
        <begin position="161"/>
        <end position="182"/>
    </location>
</feature>
<dbReference type="EMBL" id="LR594052">
    <property type="protein sequence ID" value="VTT44156.1"/>
    <property type="molecule type" value="Genomic_DNA"/>
</dbReference>
<reference evidence="2 3" key="1">
    <citation type="submission" date="2019-05" db="EMBL/GenBank/DDBJ databases">
        <authorList>
            <consortium name="Pathogen Informatics"/>
        </authorList>
    </citation>
    <scope>NUCLEOTIDE SEQUENCE [LARGE SCALE GENOMIC DNA]</scope>
    <source>
        <strain evidence="2 3">NCTC10924</strain>
    </source>
</reference>
<feature type="transmembrane region" description="Helical" evidence="1">
    <location>
        <begin position="46"/>
        <end position="67"/>
    </location>
</feature>
<evidence type="ECO:0000256" key="1">
    <source>
        <dbReference type="SAM" id="Phobius"/>
    </source>
</evidence>
<feature type="transmembrane region" description="Helical" evidence="1">
    <location>
        <begin position="124"/>
        <end position="149"/>
    </location>
</feature>
<keyword evidence="1" id="KW-0812">Transmembrane</keyword>
<feature type="transmembrane region" description="Helical" evidence="1">
    <location>
        <begin position="6"/>
        <end position="25"/>
    </location>
</feature>
<feature type="transmembrane region" description="Helical" evidence="1">
    <location>
        <begin position="79"/>
        <end position="103"/>
    </location>
</feature>
<gene>
    <name evidence="2" type="ORF">NCTC10924_01023</name>
</gene>
<protein>
    <submittedName>
        <fullName evidence="2">Membrane protein</fullName>
    </submittedName>
</protein>
<accession>A0A4V0H7F8</accession>
<evidence type="ECO:0000313" key="2">
    <source>
        <dbReference type="EMBL" id="VTT44156.1"/>
    </source>
</evidence>
<dbReference type="Proteomes" id="UP000306241">
    <property type="component" value="Chromosome"/>
</dbReference>
<name>A0A4V0H7F8_STRPO</name>
<evidence type="ECO:0000313" key="3">
    <source>
        <dbReference type="Proteomes" id="UP000306241"/>
    </source>
</evidence>
<dbReference type="OrthoDB" id="2237527at2"/>
<dbReference type="AlphaFoldDB" id="A0A4V0H7F8"/>
<proteinExistence type="predicted"/>
<keyword evidence="1" id="KW-1133">Transmembrane helix</keyword>
<organism evidence="2 3">
    <name type="scientific">Streptococcus porcinus</name>
    <dbReference type="NCBI Taxonomy" id="1340"/>
    <lineage>
        <taxon>Bacteria</taxon>
        <taxon>Bacillati</taxon>
        <taxon>Bacillota</taxon>
        <taxon>Bacilli</taxon>
        <taxon>Lactobacillales</taxon>
        <taxon>Streptococcaceae</taxon>
        <taxon>Streptococcus</taxon>
    </lineage>
</organism>
<keyword evidence="1" id="KW-0472">Membrane</keyword>
<sequence>MFEKLILYSPIIILILSYILKFFWLRFSIFVDELISGDKIKYFSHILFWSIISYIYWVCHQYEILIFQTSDNNLDLVSLVSLVLTIWASYGVYIGFLQFMAGYDNKEKGTYLGYHKMDFLTKSNVWYHLTNCWEFFGSLLLSIVIPIIVKFNTSIDIRYQYLWQAIVGFLLILFIFLLKFSLKVVKITIFINKNTDGGLKEVIKSDIENRYNKYFNKLIKQKFSYGARESYFRQVKMDLSNIDNNTDKIIFLNVVYFTNSSSKIIDKVEGYKEWDIVNYKSFIKEKYDLISHNNCEDDKLISFAISLFKLDVQIFDKLIKKDIRWIEIDNSFESLGITRKKEVLGVEYNSKVRRLGINWYEYSKINNIHFCIFEILAEMAKNKLAISQLVNLIQERFSQNFSRGSYWETNNTDKLFVFEKSISDSSLLISKEDFKRIEKIDVFYSSTYPEIESNSDTSNIYFLLHSNIIKIDFHFKNGGQYYVKRNEIRDYYNEYEEKVWNILFDKYSDSDDLSDVFLPNLREPEIILDSFGDRDEIVIRDYDNKLGYSRICFKYLTDNYDYVDSSTSNFTNLLEIVKTMSVNYRGAFALYQLLYPENRNWDSSVENYLEILSEVLSSRREERGKIYNDIVSIITEIEYGKGLDEKVLGKVFETKDIELIDDEFLKDFKGIPNLKLIVVQSILSTHTYGFRSIELQDRWEKQDLVEQYIRGLSITPNLFPSYTDDNKTLNSSMSEFLLKNMELLTSYDFGQLPLSSLLLFEKLLHRKWWGDNKHDEQEFMVNLIKEKVEYRLSGYRYSLERSLLKFFTLKLTEGQGNQYLRVVNEKDFKKEFKFSLLNHLKRNQLTLDMYLDGITDELKKYDCIMIGIYERELIKREVEKIIFSNYFSLE</sequence>